<evidence type="ECO:0000256" key="12">
    <source>
        <dbReference type="ARBA" id="ARBA00038905"/>
    </source>
</evidence>
<dbReference type="Gene3D" id="3.20.20.70">
    <property type="entry name" value="Aldolase class I"/>
    <property type="match status" value="1"/>
</dbReference>
<proteinExistence type="inferred from homology"/>
<comment type="catalytic activity">
    <reaction evidence="11">
        <text>8-oxo-GTP + H2O = 8-oxo-GMP + diphosphate + H(+)</text>
        <dbReference type="Rhea" id="RHEA:67616"/>
        <dbReference type="ChEBI" id="CHEBI:15377"/>
        <dbReference type="ChEBI" id="CHEBI:15378"/>
        <dbReference type="ChEBI" id="CHEBI:33019"/>
        <dbReference type="ChEBI" id="CHEBI:143553"/>
        <dbReference type="ChEBI" id="CHEBI:145694"/>
    </reaction>
</comment>
<feature type="domain" description="Nudix hydrolase" evidence="17">
    <location>
        <begin position="4"/>
        <end position="131"/>
    </location>
</feature>
<keyword evidence="8" id="KW-0460">Magnesium</keyword>
<dbReference type="RefSeq" id="WP_331703456.1">
    <property type="nucleotide sequence ID" value="NZ_JAZHBO010000001.1"/>
</dbReference>
<dbReference type="GO" id="GO:0016787">
    <property type="term" value="F:hydrolase activity"/>
    <property type="evidence" value="ECO:0007669"/>
    <property type="project" value="UniProtKB-KW"/>
</dbReference>
<dbReference type="InterPro" id="IPR020084">
    <property type="entry name" value="NUDIX_hydrolase_CS"/>
</dbReference>
<keyword evidence="7 18" id="KW-0378">Hydrolase</keyword>
<evidence type="ECO:0000256" key="6">
    <source>
        <dbReference type="ARBA" id="ARBA00022763"/>
    </source>
</evidence>
<dbReference type="InterPro" id="IPR047127">
    <property type="entry name" value="MutT-like"/>
</dbReference>
<dbReference type="EC" id="3.6.1.55" evidence="12"/>
<dbReference type="PROSITE" id="PS51462">
    <property type="entry name" value="NUDIX"/>
    <property type="match status" value="1"/>
</dbReference>
<evidence type="ECO:0000256" key="1">
    <source>
        <dbReference type="ARBA" id="ARBA00001946"/>
    </source>
</evidence>
<evidence type="ECO:0000256" key="2">
    <source>
        <dbReference type="ARBA" id="ARBA00005582"/>
    </source>
</evidence>
<dbReference type="InterPro" id="IPR003561">
    <property type="entry name" value="Mutator_MutT"/>
</dbReference>
<reference evidence="18 19" key="1">
    <citation type="submission" date="2024-01" db="EMBL/GenBank/DDBJ databases">
        <title>Novel species of the genus Luteimonas isolated from rivers.</title>
        <authorList>
            <person name="Lu H."/>
        </authorList>
    </citation>
    <scope>NUCLEOTIDE SEQUENCE [LARGE SCALE GENOMIC DNA]</scope>
    <source>
        <strain evidence="18 19">FXH3W</strain>
    </source>
</reference>
<keyword evidence="3" id="KW-0515">Mutator protein</keyword>
<gene>
    <name evidence="18" type="ORF">V3390_04075</name>
</gene>
<keyword evidence="6" id="KW-0227">DNA damage</keyword>
<dbReference type="Proteomes" id="UP001356170">
    <property type="component" value="Unassembled WGS sequence"/>
</dbReference>
<dbReference type="Pfam" id="PF02581">
    <property type="entry name" value="TMP-TENI"/>
    <property type="match status" value="1"/>
</dbReference>
<dbReference type="InterPro" id="IPR036206">
    <property type="entry name" value="ThiamineP_synth_sf"/>
</dbReference>
<dbReference type="Gene3D" id="3.90.79.10">
    <property type="entry name" value="Nucleoside Triphosphate Pyrophosphohydrolase"/>
    <property type="match status" value="1"/>
</dbReference>
<evidence type="ECO:0000256" key="15">
    <source>
        <dbReference type="ARBA" id="ARBA00041979"/>
    </source>
</evidence>
<evidence type="ECO:0000259" key="17">
    <source>
        <dbReference type="PROSITE" id="PS51462"/>
    </source>
</evidence>
<comment type="similarity">
    <text evidence="2">Belongs to the Nudix hydrolase family.</text>
</comment>
<organism evidence="18 19">
    <name type="scientific">Aquilutibacter rugosus</name>
    <dbReference type="NCBI Taxonomy" id="3115820"/>
    <lineage>
        <taxon>Bacteria</taxon>
        <taxon>Pseudomonadati</taxon>
        <taxon>Pseudomonadota</taxon>
        <taxon>Gammaproteobacteria</taxon>
        <taxon>Lysobacterales</taxon>
        <taxon>Lysobacteraceae</taxon>
        <taxon>Aquilutibacter</taxon>
    </lineage>
</organism>
<comment type="cofactor">
    <cofactor evidence="1">
        <name>Mg(2+)</name>
        <dbReference type="ChEBI" id="CHEBI:18420"/>
    </cofactor>
</comment>
<evidence type="ECO:0000256" key="13">
    <source>
        <dbReference type="ARBA" id="ARBA00040794"/>
    </source>
</evidence>
<accession>A0ABU7UY14</accession>
<dbReference type="EMBL" id="JAZHBO010000001">
    <property type="protein sequence ID" value="MEF2155409.1"/>
    <property type="molecule type" value="Genomic_DNA"/>
</dbReference>
<dbReference type="SUPFAM" id="SSF51391">
    <property type="entry name" value="Thiamin phosphate synthase"/>
    <property type="match status" value="1"/>
</dbReference>
<evidence type="ECO:0000256" key="9">
    <source>
        <dbReference type="ARBA" id="ARBA00023204"/>
    </source>
</evidence>
<keyword evidence="4" id="KW-0235">DNA replication</keyword>
<evidence type="ECO:0000313" key="19">
    <source>
        <dbReference type="Proteomes" id="UP001356170"/>
    </source>
</evidence>
<dbReference type="InterPro" id="IPR015797">
    <property type="entry name" value="NUDIX_hydrolase-like_dom_sf"/>
</dbReference>
<dbReference type="SUPFAM" id="SSF55811">
    <property type="entry name" value="Nudix"/>
    <property type="match status" value="1"/>
</dbReference>
<evidence type="ECO:0000256" key="7">
    <source>
        <dbReference type="ARBA" id="ARBA00022801"/>
    </source>
</evidence>
<evidence type="ECO:0000256" key="8">
    <source>
        <dbReference type="ARBA" id="ARBA00022842"/>
    </source>
</evidence>
<dbReference type="NCBIfam" id="NF006530">
    <property type="entry name" value="PRK08999.1"/>
    <property type="match status" value="1"/>
</dbReference>
<name>A0ABU7UY14_9GAMM</name>
<dbReference type="PANTHER" id="PTHR47707">
    <property type="entry name" value="8-OXO-DGTP DIPHOSPHATASE"/>
    <property type="match status" value="1"/>
</dbReference>
<evidence type="ECO:0000256" key="5">
    <source>
        <dbReference type="ARBA" id="ARBA00022723"/>
    </source>
</evidence>
<dbReference type="InterPro" id="IPR029119">
    <property type="entry name" value="MutY_C"/>
</dbReference>
<dbReference type="InterPro" id="IPR000086">
    <property type="entry name" value="NUDIX_hydrolase_dom"/>
</dbReference>
<dbReference type="NCBIfam" id="TIGR00586">
    <property type="entry name" value="mutt"/>
    <property type="match status" value="1"/>
</dbReference>
<dbReference type="CDD" id="cd00564">
    <property type="entry name" value="TMP_TenI"/>
    <property type="match status" value="1"/>
</dbReference>
<dbReference type="InterPro" id="IPR022998">
    <property type="entry name" value="ThiamineP_synth_TenI"/>
</dbReference>
<keyword evidence="5" id="KW-0479">Metal-binding</keyword>
<dbReference type="PANTHER" id="PTHR47707:SF1">
    <property type="entry name" value="NUDIX HYDROLASE FAMILY PROTEIN"/>
    <property type="match status" value="1"/>
</dbReference>
<evidence type="ECO:0000256" key="14">
    <source>
        <dbReference type="ARBA" id="ARBA00041592"/>
    </source>
</evidence>
<evidence type="ECO:0000256" key="4">
    <source>
        <dbReference type="ARBA" id="ARBA00022705"/>
    </source>
</evidence>
<evidence type="ECO:0000256" key="11">
    <source>
        <dbReference type="ARBA" id="ARBA00036904"/>
    </source>
</evidence>
<sequence>MTAPRSIQVVAGVITDPRGRILLTRRKEDSELAGLWEFPGGKIEPGESPEQALRRELLEEVGLEVEVGTPVIRVPQLYPSKRLTLDVRHVTVRSGHARGCEGQALTWVAPEKLRQYSMPHADLPVVAALTQPAEYAITPDIDAPFDEIAIERWVVRALALCAVPGRRVQLRSPQAPRDRFALAIERLLERLGSQQVQLLVNRDTELAAQFGLGLHWCAVQLHQATERPSISSQQPLAVSCHHLADLERAQSLQCDFAVLSPVLATQTHPTATPLGWDGFAGLREHVSLPLYALGGLQPDDLVTARYHGAQGIAGIRGFAGEWD</sequence>
<evidence type="ECO:0000256" key="16">
    <source>
        <dbReference type="ARBA" id="ARBA00042798"/>
    </source>
</evidence>
<dbReference type="InterPro" id="IPR013785">
    <property type="entry name" value="Aldolase_TIM"/>
</dbReference>
<keyword evidence="9" id="KW-0234">DNA repair</keyword>
<dbReference type="PRINTS" id="PR00502">
    <property type="entry name" value="NUDIXFAMILY"/>
</dbReference>
<keyword evidence="19" id="KW-1185">Reference proteome</keyword>
<comment type="catalytic activity">
    <reaction evidence="10">
        <text>8-oxo-dGTP + H2O = 8-oxo-dGMP + diphosphate + H(+)</text>
        <dbReference type="Rhea" id="RHEA:31575"/>
        <dbReference type="ChEBI" id="CHEBI:15377"/>
        <dbReference type="ChEBI" id="CHEBI:15378"/>
        <dbReference type="ChEBI" id="CHEBI:33019"/>
        <dbReference type="ChEBI" id="CHEBI:63224"/>
        <dbReference type="ChEBI" id="CHEBI:77896"/>
        <dbReference type="EC" id="3.6.1.55"/>
    </reaction>
</comment>
<dbReference type="Pfam" id="PF14815">
    <property type="entry name" value="NUDIX_4"/>
    <property type="match status" value="1"/>
</dbReference>
<evidence type="ECO:0000256" key="10">
    <source>
        <dbReference type="ARBA" id="ARBA00035861"/>
    </source>
</evidence>
<evidence type="ECO:0000313" key="18">
    <source>
        <dbReference type="EMBL" id="MEF2155409.1"/>
    </source>
</evidence>
<comment type="caution">
    <text evidence="18">The sequence shown here is derived from an EMBL/GenBank/DDBJ whole genome shotgun (WGS) entry which is preliminary data.</text>
</comment>
<dbReference type="CDD" id="cd03425">
    <property type="entry name" value="NUDIX_MutT_NudA_like"/>
    <property type="match status" value="1"/>
</dbReference>
<dbReference type="PROSITE" id="PS00893">
    <property type="entry name" value="NUDIX_BOX"/>
    <property type="match status" value="1"/>
</dbReference>
<dbReference type="InterPro" id="IPR020476">
    <property type="entry name" value="Nudix_hydrolase"/>
</dbReference>
<evidence type="ECO:0000256" key="3">
    <source>
        <dbReference type="ARBA" id="ARBA00022457"/>
    </source>
</evidence>
<protein>
    <recommendedName>
        <fullName evidence="13">8-oxo-dGTP diphosphatase</fullName>
        <ecNumber evidence="12">3.6.1.55</ecNumber>
    </recommendedName>
    <alternativeName>
        <fullName evidence="16">7,8-dihydro-8-oxoguanine-triphosphatase</fullName>
    </alternativeName>
    <alternativeName>
        <fullName evidence="15">Mutator protein MutT</fullName>
    </alternativeName>
    <alternativeName>
        <fullName evidence="14">dGTP pyrophosphohydrolase</fullName>
    </alternativeName>
</protein>